<comment type="caution">
    <text evidence="1">The sequence shown here is derived from an EMBL/GenBank/DDBJ whole genome shotgun (WGS) entry which is preliminary data.</text>
</comment>
<evidence type="ECO:0000313" key="1">
    <source>
        <dbReference type="EMBL" id="KAK0393361.1"/>
    </source>
</evidence>
<keyword evidence="2" id="KW-1185">Reference proteome</keyword>
<gene>
    <name evidence="1" type="ORF">QR680_000171</name>
</gene>
<proteinExistence type="predicted"/>
<name>A0AA39LD51_9BILA</name>
<accession>A0AA39LD51</accession>
<dbReference type="Proteomes" id="UP001175271">
    <property type="component" value="Unassembled WGS sequence"/>
</dbReference>
<sequence>MPSRNNTRSSPIFPRSLTDHSIANLIRLSEIAERGLMLSPIPAAGYIAANRRGQVIIDYATTMSEMDFMIAALEMSDGLYRVSKLVVRTSNRLILDRLHFTLSRCTPRRENYHEMSLNVPNEDAKRIFVQFTRHDKFFEVLRDIPYVGQETADFLGKQICSGVLKRLSVSPSGLRWPQEMEDPILELLSQPQFVSLSLHHTDDFELSSNTFEELFLAWYEHPWEFVGSKCKVRTSATVAELKQRSYMEDAPGFVEEISGNTHSIECTHPALLHILQMIVKFEATHRNLIIRFKENNRGRLNSDTSNE</sequence>
<dbReference type="AlphaFoldDB" id="A0AA39LD51"/>
<reference evidence="1" key="1">
    <citation type="submission" date="2023-06" db="EMBL/GenBank/DDBJ databases">
        <title>Genomic analysis of the entomopathogenic nematode Steinernema hermaphroditum.</title>
        <authorList>
            <person name="Schwarz E.M."/>
            <person name="Heppert J.K."/>
            <person name="Baniya A."/>
            <person name="Schwartz H.T."/>
            <person name="Tan C.-H."/>
            <person name="Antoshechkin I."/>
            <person name="Sternberg P.W."/>
            <person name="Goodrich-Blair H."/>
            <person name="Dillman A.R."/>
        </authorList>
    </citation>
    <scope>NUCLEOTIDE SEQUENCE</scope>
    <source>
        <strain evidence="1">PS9179</strain>
        <tissue evidence="1">Whole animal</tissue>
    </source>
</reference>
<protein>
    <submittedName>
        <fullName evidence="1">Uncharacterized protein</fullName>
    </submittedName>
</protein>
<organism evidence="1 2">
    <name type="scientific">Steinernema hermaphroditum</name>
    <dbReference type="NCBI Taxonomy" id="289476"/>
    <lineage>
        <taxon>Eukaryota</taxon>
        <taxon>Metazoa</taxon>
        <taxon>Ecdysozoa</taxon>
        <taxon>Nematoda</taxon>
        <taxon>Chromadorea</taxon>
        <taxon>Rhabditida</taxon>
        <taxon>Tylenchina</taxon>
        <taxon>Panagrolaimomorpha</taxon>
        <taxon>Strongyloidoidea</taxon>
        <taxon>Steinernematidae</taxon>
        <taxon>Steinernema</taxon>
    </lineage>
</organism>
<dbReference type="EMBL" id="JAUCMV010000005">
    <property type="protein sequence ID" value="KAK0393361.1"/>
    <property type="molecule type" value="Genomic_DNA"/>
</dbReference>
<evidence type="ECO:0000313" key="2">
    <source>
        <dbReference type="Proteomes" id="UP001175271"/>
    </source>
</evidence>